<dbReference type="SUPFAM" id="SSF53756">
    <property type="entry name" value="UDP-Glycosyltransferase/glycogen phosphorylase"/>
    <property type="match status" value="1"/>
</dbReference>
<dbReference type="GO" id="GO:1901135">
    <property type="term" value="P:carbohydrate derivative metabolic process"/>
    <property type="evidence" value="ECO:0007669"/>
    <property type="project" value="UniProtKB-ARBA"/>
</dbReference>
<proteinExistence type="predicted"/>
<dbReference type="InterPro" id="IPR028098">
    <property type="entry name" value="Glyco_trans_4-like_N"/>
</dbReference>
<feature type="domain" description="Glycosyl transferase family 1" evidence="3">
    <location>
        <begin position="169"/>
        <end position="325"/>
    </location>
</feature>
<reference evidence="5" key="1">
    <citation type="submission" date="2013-07" db="EMBL/GenBank/DDBJ databases">
        <authorList>
            <person name="McIlroy S."/>
        </authorList>
    </citation>
    <scope>NUCLEOTIDE SEQUENCE [LARGE SCALE GENOMIC DNA]</scope>
    <source>
        <strain evidence="5">Run_A_D11</strain>
    </source>
</reference>
<dbReference type="Pfam" id="PF00534">
    <property type="entry name" value="Glycos_transf_1"/>
    <property type="match status" value="1"/>
</dbReference>
<sequence>MRSAHFLIPGEIETRTGGYLYDRRIMAGLSMLGWQVELHRLDASFPMPTPAALRGAAETLMALPAGALVIIDGLALGALPEAVSLHRKRLRLVGLVHHPLALETGLDTALQDRLRASERMALTHVRQIIVTSPHTVRALADYGVSAQRCAVVVPGTDSAPLAEGSGRADLVLLCAASLTPRKGHAVLFRALQRLKSLPWHLRCAGSTTLDPQTALTLRTLAMELELAERIEWLGELDAVDLVACYQRADVFVLPSWYEGYGMVLAEALAHGLPIVSTTAGAIPDTVPASAGLLVPPGDDMALAEALTRVLAQPELRQQLADGARRVRTTLPDWPSACAQFAAVLETVST</sequence>
<name>W6MD28_9GAMM</name>
<keyword evidence="6" id="KW-1185">Reference proteome</keyword>
<organism evidence="5 6">
    <name type="scientific">Candidatus Competibacter denitrificans Run_A_D11</name>
    <dbReference type="NCBI Taxonomy" id="1400863"/>
    <lineage>
        <taxon>Bacteria</taxon>
        <taxon>Pseudomonadati</taxon>
        <taxon>Pseudomonadota</taxon>
        <taxon>Gammaproteobacteria</taxon>
        <taxon>Candidatus Competibacteraceae</taxon>
        <taxon>Candidatus Competibacter</taxon>
    </lineage>
</organism>
<protein>
    <submittedName>
        <fullName evidence="5">Glycosyl transferase group 1</fullName>
    </submittedName>
</protein>
<reference evidence="5" key="2">
    <citation type="submission" date="2014-03" db="EMBL/GenBank/DDBJ databases">
        <title>Candidatus Competibacter-lineage genomes retrieved from metagenomes reveal functional metabolic diversity.</title>
        <authorList>
            <person name="McIlroy S.J."/>
            <person name="Albertsen M."/>
            <person name="Andresen E.K."/>
            <person name="Saunders A.M."/>
            <person name="Kristiansen R."/>
            <person name="Stokholm-Bjerregaard M."/>
            <person name="Nielsen K.L."/>
            <person name="Nielsen P.H."/>
        </authorList>
    </citation>
    <scope>NUCLEOTIDE SEQUENCE</scope>
    <source>
        <strain evidence="5">Run_A_D11</strain>
    </source>
</reference>
<accession>W6MD28</accession>
<dbReference type="AlphaFoldDB" id="W6MD28"/>
<keyword evidence="2 5" id="KW-0808">Transferase</keyword>
<evidence type="ECO:0000313" key="6">
    <source>
        <dbReference type="Proteomes" id="UP000035760"/>
    </source>
</evidence>
<dbReference type="GO" id="GO:0016757">
    <property type="term" value="F:glycosyltransferase activity"/>
    <property type="evidence" value="ECO:0007669"/>
    <property type="project" value="UniProtKB-KW"/>
</dbReference>
<dbReference type="STRING" id="1400863.BN873_300039"/>
<dbReference type="Pfam" id="PF13439">
    <property type="entry name" value="Glyco_transf_4"/>
    <property type="match status" value="1"/>
</dbReference>
<feature type="domain" description="Glycosyltransferase subfamily 4-like N-terminal" evidence="4">
    <location>
        <begin position="84"/>
        <end position="157"/>
    </location>
</feature>
<dbReference type="EMBL" id="CBTJ020000037">
    <property type="protein sequence ID" value="CDI02418.1"/>
    <property type="molecule type" value="Genomic_DNA"/>
</dbReference>
<dbReference type="Gene3D" id="3.40.50.2000">
    <property type="entry name" value="Glycogen Phosphorylase B"/>
    <property type="match status" value="2"/>
</dbReference>
<evidence type="ECO:0000259" key="4">
    <source>
        <dbReference type="Pfam" id="PF13439"/>
    </source>
</evidence>
<evidence type="ECO:0000256" key="2">
    <source>
        <dbReference type="ARBA" id="ARBA00022679"/>
    </source>
</evidence>
<dbReference type="CDD" id="cd03801">
    <property type="entry name" value="GT4_PimA-like"/>
    <property type="match status" value="1"/>
</dbReference>
<dbReference type="PANTHER" id="PTHR12526">
    <property type="entry name" value="GLYCOSYLTRANSFERASE"/>
    <property type="match status" value="1"/>
</dbReference>
<gene>
    <name evidence="5" type="ORF">BN873_300039</name>
</gene>
<dbReference type="RefSeq" id="WP_048672602.1">
    <property type="nucleotide sequence ID" value="NZ_CBTJ020000037.1"/>
</dbReference>
<dbReference type="InterPro" id="IPR001296">
    <property type="entry name" value="Glyco_trans_1"/>
</dbReference>
<keyword evidence="1" id="KW-0328">Glycosyltransferase</keyword>
<evidence type="ECO:0000256" key="1">
    <source>
        <dbReference type="ARBA" id="ARBA00022676"/>
    </source>
</evidence>
<dbReference type="Proteomes" id="UP000035760">
    <property type="component" value="Unassembled WGS sequence"/>
</dbReference>
<evidence type="ECO:0000259" key="3">
    <source>
        <dbReference type="Pfam" id="PF00534"/>
    </source>
</evidence>
<evidence type="ECO:0000313" key="5">
    <source>
        <dbReference type="EMBL" id="CDI02418.1"/>
    </source>
</evidence>
<comment type="caution">
    <text evidence="5">The sequence shown here is derived from an EMBL/GenBank/DDBJ whole genome shotgun (WGS) entry which is preliminary data.</text>
</comment>
<dbReference type="PANTHER" id="PTHR12526:SF510">
    <property type="entry name" value="D-INOSITOL 3-PHOSPHATE GLYCOSYLTRANSFERASE"/>
    <property type="match status" value="1"/>
</dbReference>